<feature type="domain" description="ABC transporter" evidence="2">
    <location>
        <begin position="4"/>
        <end position="119"/>
    </location>
</feature>
<dbReference type="GO" id="GO:0044874">
    <property type="term" value="P:lipoprotein localization to outer membrane"/>
    <property type="evidence" value="ECO:0007669"/>
    <property type="project" value="TreeGrafter"/>
</dbReference>
<dbReference type="PANTHER" id="PTHR24220:SF689">
    <property type="entry name" value="LIPOPROTEIN-RELEASING SYSTEM ATP-BINDING PROTEIN LOLD"/>
    <property type="match status" value="1"/>
</dbReference>
<protein>
    <recommendedName>
        <fullName evidence="2">ABC transporter domain-containing protein</fullName>
    </recommendedName>
</protein>
<dbReference type="InterPro" id="IPR003439">
    <property type="entry name" value="ABC_transporter-like_ATP-bd"/>
</dbReference>
<sequence>MGTLEPPSEGTVFFKHRNVYETDELGLCKIRNREIGFVFQLHHLLPEFNAEENTKIPALISGYNQEKSTEMAVAILSQMGLRGRLRHRVGELSGGEQQRVAIARALIMGPQLLLADEPTGNLDKVTGNEITELLLSLN</sequence>
<dbReference type="SUPFAM" id="SSF52540">
    <property type="entry name" value="P-loop containing nucleoside triphosphate hydrolases"/>
    <property type="match status" value="1"/>
</dbReference>
<reference evidence="3" key="1">
    <citation type="journal article" date="2014" name="Front. Microbiol.">
        <title>High frequency of phylogenetically diverse reductive dehalogenase-homologous genes in deep subseafloor sedimentary metagenomes.</title>
        <authorList>
            <person name="Kawai M."/>
            <person name="Futagami T."/>
            <person name="Toyoda A."/>
            <person name="Takaki Y."/>
            <person name="Nishi S."/>
            <person name="Hori S."/>
            <person name="Arai W."/>
            <person name="Tsubouchi T."/>
            <person name="Morono Y."/>
            <person name="Uchiyama I."/>
            <person name="Ito T."/>
            <person name="Fujiyama A."/>
            <person name="Inagaki F."/>
            <person name="Takami H."/>
        </authorList>
    </citation>
    <scope>NUCLEOTIDE SEQUENCE</scope>
    <source>
        <strain evidence="3">Expedition CK06-06</strain>
    </source>
</reference>
<proteinExistence type="inferred from homology"/>
<dbReference type="Gene3D" id="3.40.50.300">
    <property type="entry name" value="P-loop containing nucleotide triphosphate hydrolases"/>
    <property type="match status" value="1"/>
</dbReference>
<evidence type="ECO:0000313" key="3">
    <source>
        <dbReference type="EMBL" id="GAH63255.1"/>
    </source>
</evidence>
<dbReference type="InterPro" id="IPR027417">
    <property type="entry name" value="P-loop_NTPase"/>
</dbReference>
<comment type="caution">
    <text evidence="3">The sequence shown here is derived from an EMBL/GenBank/DDBJ whole genome shotgun (WGS) entry which is preliminary data.</text>
</comment>
<dbReference type="AlphaFoldDB" id="X1I1Q5"/>
<organism evidence="3">
    <name type="scientific">marine sediment metagenome</name>
    <dbReference type="NCBI Taxonomy" id="412755"/>
    <lineage>
        <taxon>unclassified sequences</taxon>
        <taxon>metagenomes</taxon>
        <taxon>ecological metagenomes</taxon>
    </lineage>
</organism>
<evidence type="ECO:0000256" key="1">
    <source>
        <dbReference type="ARBA" id="ARBA00005417"/>
    </source>
</evidence>
<dbReference type="GO" id="GO:0089705">
    <property type="term" value="P:protein localization to outer membrane"/>
    <property type="evidence" value="ECO:0007669"/>
    <property type="project" value="TreeGrafter"/>
</dbReference>
<comment type="similarity">
    <text evidence="1">Belongs to the ABC transporter superfamily.</text>
</comment>
<dbReference type="GO" id="GO:0005524">
    <property type="term" value="F:ATP binding"/>
    <property type="evidence" value="ECO:0007669"/>
    <property type="project" value="InterPro"/>
</dbReference>
<dbReference type="EMBL" id="BARU01034380">
    <property type="protein sequence ID" value="GAH63255.1"/>
    <property type="molecule type" value="Genomic_DNA"/>
</dbReference>
<dbReference type="PANTHER" id="PTHR24220">
    <property type="entry name" value="IMPORT ATP-BINDING PROTEIN"/>
    <property type="match status" value="1"/>
</dbReference>
<feature type="non-terminal residue" evidence="3">
    <location>
        <position position="138"/>
    </location>
</feature>
<name>X1I1Q5_9ZZZZ</name>
<dbReference type="Pfam" id="PF00005">
    <property type="entry name" value="ABC_tran"/>
    <property type="match status" value="1"/>
</dbReference>
<dbReference type="InterPro" id="IPR015854">
    <property type="entry name" value="ABC_transpr_LolD-like"/>
</dbReference>
<evidence type="ECO:0000259" key="2">
    <source>
        <dbReference type="Pfam" id="PF00005"/>
    </source>
</evidence>
<dbReference type="GO" id="GO:0022857">
    <property type="term" value="F:transmembrane transporter activity"/>
    <property type="evidence" value="ECO:0007669"/>
    <property type="project" value="TreeGrafter"/>
</dbReference>
<dbReference type="GO" id="GO:0005886">
    <property type="term" value="C:plasma membrane"/>
    <property type="evidence" value="ECO:0007669"/>
    <property type="project" value="TreeGrafter"/>
</dbReference>
<dbReference type="GO" id="GO:0016887">
    <property type="term" value="F:ATP hydrolysis activity"/>
    <property type="evidence" value="ECO:0007669"/>
    <property type="project" value="InterPro"/>
</dbReference>
<gene>
    <name evidence="3" type="ORF">S03H2_53975</name>
</gene>
<accession>X1I1Q5</accession>